<feature type="region of interest" description="Disordered" evidence="1">
    <location>
        <begin position="149"/>
        <end position="188"/>
    </location>
</feature>
<evidence type="ECO:0000313" key="2">
    <source>
        <dbReference type="EMBL" id="MCU6697442.1"/>
    </source>
</evidence>
<dbReference type="EMBL" id="JAOQKC010000014">
    <property type="protein sequence ID" value="MCU6697442.1"/>
    <property type="molecule type" value="Genomic_DNA"/>
</dbReference>
<organism evidence="2 3">
    <name type="scientific">Laedolimicola ammoniilytica</name>
    <dbReference type="NCBI Taxonomy" id="2981771"/>
    <lineage>
        <taxon>Bacteria</taxon>
        <taxon>Bacillati</taxon>
        <taxon>Bacillota</taxon>
        <taxon>Clostridia</taxon>
        <taxon>Lachnospirales</taxon>
        <taxon>Lachnospiraceae</taxon>
        <taxon>Laedolimicola</taxon>
    </lineage>
</organism>
<reference evidence="2 3" key="1">
    <citation type="journal article" date="2021" name="ISME Commun">
        <title>Automated analysis of genomic sequences facilitates high-throughput and comprehensive description of bacteria.</title>
        <authorList>
            <person name="Hitch T.C.A."/>
        </authorList>
    </citation>
    <scope>NUCLEOTIDE SEQUENCE [LARGE SCALE GENOMIC DNA]</scope>
    <source>
        <strain evidence="2 3">Sanger_04</strain>
    </source>
</reference>
<gene>
    <name evidence="2" type="ORF">OCV63_11145</name>
</gene>
<dbReference type="RefSeq" id="WP_158363873.1">
    <property type="nucleotide sequence ID" value="NZ_JAOQKC010000014.1"/>
</dbReference>
<evidence type="ECO:0000313" key="3">
    <source>
        <dbReference type="Proteomes" id="UP001652461"/>
    </source>
</evidence>
<sequence>MMRRRGEITVFLSLLLSVVLFFFQALFQSAGYALFRSQLEEALELCEYSVLSEYHRTLWERYELFYLDLGYGGGAEKTAYLNQQAEKYLNLNLKPGKVKALETWDYARATDQRGMAYYEQAVSVMKAKTGASLLDKLAEYGEYGQQAADGGAAYQEADSRESQKLEDLRRRREEEEEKGTPNPADQVEQLKHGSILNLVLQDPGAVSGKRADLAESPSKRTLPEGAGPRGRNKPGVVNDAWFLAYLLEHFSYASAYLTGESESGPWLDYQLEYLIAGEETDIANLEAVCGRLLAIREGMNYAYLLSDSGKVAECAALAAALVGVTLIPGLVEAVKQVLLLAWAFAESVLDVRLLLNGKRVAFQKDAATWKLSLSGALELEDLSGLDEAEDADGLLYRDYLGILLTLTGREKRILRSLDAIEGVVWEADGQWFYVDQCIDAFLIRTVVNGGQEYTAERMFCYEW</sequence>
<dbReference type="Proteomes" id="UP001652461">
    <property type="component" value="Unassembled WGS sequence"/>
</dbReference>
<accession>A0ABT2RYM7</accession>
<evidence type="ECO:0000256" key="1">
    <source>
        <dbReference type="SAM" id="MobiDB-lite"/>
    </source>
</evidence>
<dbReference type="Pfam" id="PF18960">
    <property type="entry name" value="DUF5702"/>
    <property type="match status" value="1"/>
</dbReference>
<feature type="compositionally biased region" description="Basic and acidic residues" evidence="1">
    <location>
        <begin position="157"/>
        <end position="173"/>
    </location>
</feature>
<dbReference type="InterPro" id="IPR043756">
    <property type="entry name" value="DUF5702"/>
</dbReference>
<keyword evidence="3" id="KW-1185">Reference proteome</keyword>
<name>A0ABT2RYM7_9FIRM</name>
<feature type="region of interest" description="Disordered" evidence="1">
    <location>
        <begin position="207"/>
        <end position="231"/>
    </location>
</feature>
<comment type="caution">
    <text evidence="2">The sequence shown here is derived from an EMBL/GenBank/DDBJ whole genome shotgun (WGS) entry which is preliminary data.</text>
</comment>
<protein>
    <submittedName>
        <fullName evidence="2">DUF5702 domain-containing protein</fullName>
    </submittedName>
</protein>
<proteinExistence type="predicted"/>
<feature type="compositionally biased region" description="Basic and acidic residues" evidence="1">
    <location>
        <begin position="209"/>
        <end position="222"/>
    </location>
</feature>